<name>A0A9W6FXL8_9BACT</name>
<organism evidence="1 2">
    <name type="scientific">Geobacter hydrogenophilus</name>
    <dbReference type="NCBI Taxonomy" id="40983"/>
    <lineage>
        <taxon>Bacteria</taxon>
        <taxon>Pseudomonadati</taxon>
        <taxon>Thermodesulfobacteriota</taxon>
        <taxon>Desulfuromonadia</taxon>
        <taxon>Geobacterales</taxon>
        <taxon>Geobacteraceae</taxon>
        <taxon>Geobacter</taxon>
    </lineage>
</organism>
<accession>A0A9W6FXL8</accession>
<reference evidence="1" key="1">
    <citation type="submission" date="2022-12" db="EMBL/GenBank/DDBJ databases">
        <title>Reference genome sequencing for broad-spectrum identification of bacterial and archaeal isolates by mass spectrometry.</title>
        <authorList>
            <person name="Sekiguchi Y."/>
            <person name="Tourlousse D.M."/>
        </authorList>
    </citation>
    <scope>NUCLEOTIDE SEQUENCE</scope>
    <source>
        <strain evidence="1">H2</strain>
    </source>
</reference>
<dbReference type="RefSeq" id="WP_214187221.1">
    <property type="nucleotide sequence ID" value="NZ_BSDS01000001.1"/>
</dbReference>
<dbReference type="EMBL" id="BSDS01000001">
    <property type="protein sequence ID" value="GLI36874.1"/>
    <property type="molecule type" value="Genomic_DNA"/>
</dbReference>
<sequence length="244" mass="27305">MKYRDLVVAVGRLLDDLGVRAYCREVCGGLCCRDQENRHECKLYNTRGVEFCNSHLACTTYVCSRLLENLADIAPHLTTALRVMENKVRIAIEGTLADQGVVRPSAYFSEYEPNSMADLEIPASVPPVSGDGVSMIVLDEAAAIRSRLARCVAERSDIRAAGFSKLVEQGSSESEGYFSRVFLDDAGRKFLIAAFKETPGTFGFYGPVNRDYPFESAELMPYFRQRPHRFSGWDEAIDYLSRNI</sequence>
<dbReference type="AlphaFoldDB" id="A0A9W6FXL8"/>
<dbReference type="Proteomes" id="UP001144352">
    <property type="component" value="Unassembled WGS sequence"/>
</dbReference>
<keyword evidence="2" id="KW-1185">Reference proteome</keyword>
<proteinExistence type="predicted"/>
<evidence type="ECO:0000313" key="2">
    <source>
        <dbReference type="Proteomes" id="UP001144352"/>
    </source>
</evidence>
<comment type="caution">
    <text evidence="1">The sequence shown here is derived from an EMBL/GenBank/DDBJ whole genome shotgun (WGS) entry which is preliminary data.</text>
</comment>
<gene>
    <name evidence="1" type="ORF">GHYDROH2_03750</name>
</gene>
<protein>
    <submittedName>
        <fullName evidence="1">Uncharacterized protein</fullName>
    </submittedName>
</protein>
<evidence type="ECO:0000313" key="1">
    <source>
        <dbReference type="EMBL" id="GLI36874.1"/>
    </source>
</evidence>